<feature type="chain" id="PRO_5007846389" description="Lipoprotein" evidence="1">
    <location>
        <begin position="27"/>
        <end position="162"/>
    </location>
</feature>
<dbReference type="RefSeq" id="WP_038987576.1">
    <property type="nucleotide sequence ID" value="NZ_JWJO01000052.1"/>
</dbReference>
<name>A0A163ULV4_9FLAO</name>
<evidence type="ECO:0000256" key="1">
    <source>
        <dbReference type="SAM" id="SignalP"/>
    </source>
</evidence>
<reference evidence="2 3" key="1">
    <citation type="submission" date="2016-01" db="EMBL/GenBank/DDBJ databases">
        <title>Whole genome sequencing of Myroides marinus L41.</title>
        <authorList>
            <person name="Hong K.W."/>
        </authorList>
    </citation>
    <scope>NUCLEOTIDE SEQUENCE [LARGE SCALE GENOMIC DNA]</scope>
    <source>
        <strain evidence="2 3">L41</strain>
    </source>
</reference>
<dbReference type="AlphaFoldDB" id="A0A163ULV4"/>
<keyword evidence="3" id="KW-1185">Reference proteome</keyword>
<dbReference type="EMBL" id="LQNU01000108">
    <property type="protein sequence ID" value="KZE73507.1"/>
    <property type="molecule type" value="Genomic_DNA"/>
</dbReference>
<proteinExistence type="predicted"/>
<keyword evidence="1" id="KW-0732">Signal</keyword>
<dbReference type="Proteomes" id="UP000076630">
    <property type="component" value="Unassembled WGS sequence"/>
</dbReference>
<protein>
    <recommendedName>
        <fullName evidence="4">Lipoprotein</fullName>
    </recommendedName>
</protein>
<feature type="signal peptide" evidence="1">
    <location>
        <begin position="1"/>
        <end position="26"/>
    </location>
</feature>
<evidence type="ECO:0008006" key="4">
    <source>
        <dbReference type="Google" id="ProtNLM"/>
    </source>
</evidence>
<comment type="caution">
    <text evidence="2">The sequence shown here is derived from an EMBL/GenBank/DDBJ whole genome shotgun (WGS) entry which is preliminary data.</text>
</comment>
<sequence>MTLNPFKIRPLLLCLIFILTISCSGSDDCSNKANSVPPYQTVGFKIIDSNNKEIQLDSKLIKMVSLDKNEIIDKASTFFSGFTISTINPITSNKIELEYNSQKLLELNYDKQKTRVDCHSDHYYIQSTKLNILTKHYILEQEIIDNTNITYIIRRVNLEPNK</sequence>
<organism evidence="2 3">
    <name type="scientific">Myroides marinus</name>
    <dbReference type="NCBI Taxonomy" id="703342"/>
    <lineage>
        <taxon>Bacteria</taxon>
        <taxon>Pseudomonadati</taxon>
        <taxon>Bacteroidota</taxon>
        <taxon>Flavobacteriia</taxon>
        <taxon>Flavobacteriales</taxon>
        <taxon>Flavobacteriaceae</taxon>
        <taxon>Myroides</taxon>
    </lineage>
</organism>
<evidence type="ECO:0000313" key="3">
    <source>
        <dbReference type="Proteomes" id="UP000076630"/>
    </source>
</evidence>
<evidence type="ECO:0000313" key="2">
    <source>
        <dbReference type="EMBL" id="KZE73507.1"/>
    </source>
</evidence>
<dbReference type="PROSITE" id="PS51257">
    <property type="entry name" value="PROKAR_LIPOPROTEIN"/>
    <property type="match status" value="1"/>
</dbReference>
<accession>A0A163ULV4</accession>
<gene>
    <name evidence="2" type="ORF">AV926_18270</name>
</gene>